<dbReference type="EMBL" id="GDID01006289">
    <property type="protein sequence ID" value="JAP90317.1"/>
    <property type="molecule type" value="Transcribed_RNA"/>
</dbReference>
<protein>
    <submittedName>
        <fullName evidence="1">Uncharacterized protein</fullName>
    </submittedName>
</protein>
<name>A0A146K0N7_9EUKA</name>
<proteinExistence type="predicted"/>
<gene>
    <name evidence="1" type="ORF">TPC1_30188</name>
</gene>
<dbReference type="AlphaFoldDB" id="A0A146K0N7"/>
<evidence type="ECO:0000313" key="1">
    <source>
        <dbReference type="EMBL" id="JAP90317.1"/>
    </source>
</evidence>
<reference evidence="1" key="1">
    <citation type="submission" date="2015-07" db="EMBL/GenBank/DDBJ databases">
        <title>Adaptation to a free-living lifestyle via gene acquisitions in the diplomonad Trepomonas sp. PC1.</title>
        <authorList>
            <person name="Xu F."/>
            <person name="Jerlstrom-Hultqvist J."/>
            <person name="Kolisko M."/>
            <person name="Simpson A.G.B."/>
            <person name="Roger A.J."/>
            <person name="Svard S.G."/>
            <person name="Andersson J.O."/>
        </authorList>
    </citation>
    <scope>NUCLEOTIDE SEQUENCE</scope>
    <source>
        <strain evidence="1">PC1</strain>
    </source>
</reference>
<accession>A0A146K0N7</accession>
<organism evidence="1">
    <name type="scientific">Trepomonas sp. PC1</name>
    <dbReference type="NCBI Taxonomy" id="1076344"/>
    <lineage>
        <taxon>Eukaryota</taxon>
        <taxon>Metamonada</taxon>
        <taxon>Diplomonadida</taxon>
        <taxon>Hexamitidae</taxon>
        <taxon>Hexamitinae</taxon>
        <taxon>Trepomonas</taxon>
    </lineage>
</organism>
<sequence>MLKVISQSQVVQLEKLDLAIRKIVYNGMLKIPKFMPYKTPTQFVRNLIAQMETCNLAIIDVVQMLTMNFVEFQDNFVRYVNGDQEPLDLLSLLEIIRKCTSEKHVILSQFFNQTQFRVPLNDILFFWLHSENRIKVKYISELLSIIVQCQLPYQCGPHILVSFILESDFFGSDCMYLNDILMNFFKLSGMIDEQTEVMNRLLIDLYSLSRQRLAKAQQILLSKCVISYLQMIEKQQLFVADQYLLQQLFTLSLRNDMFSVQEYFIYLSTEPETLFQNFIAHCKQNTPIFFGEEEPDQKLNSGQLGTLLCFIDVLKDSEVLKQGVMEIWNMVKMQKDIQLLFQ</sequence>